<dbReference type="PANTHER" id="PTHR35936">
    <property type="entry name" value="MEMBRANE-BOUND LYTIC MUREIN TRANSGLYCOSYLASE F"/>
    <property type="match status" value="1"/>
</dbReference>
<accession>A0ABU3Z9K2</accession>
<keyword evidence="1 2" id="KW-0732">Signal</keyword>
<reference evidence="5 6" key="1">
    <citation type="submission" date="2023-10" db="EMBL/GenBank/DDBJ databases">
        <title>Veillonella sp. nov., isolated from a pig farm feces dump.</title>
        <authorList>
            <person name="Chang Y.-H."/>
        </authorList>
    </citation>
    <scope>NUCLEOTIDE SEQUENCE [LARGE SCALE GENOMIC DNA]</scope>
    <source>
        <strain evidence="5 6">YH-vei2233</strain>
    </source>
</reference>
<feature type="signal peptide" evidence="2">
    <location>
        <begin position="1"/>
        <end position="21"/>
    </location>
</feature>
<evidence type="ECO:0000259" key="3">
    <source>
        <dbReference type="SMART" id="SM00062"/>
    </source>
</evidence>
<dbReference type="InterPro" id="IPR001638">
    <property type="entry name" value="Solute-binding_3/MltF_N"/>
</dbReference>
<dbReference type="InterPro" id="IPR001320">
    <property type="entry name" value="Iontro_rcpt_C"/>
</dbReference>
<name>A0ABU3Z9K2_9FIRM</name>
<evidence type="ECO:0000259" key="4">
    <source>
        <dbReference type="SMART" id="SM00079"/>
    </source>
</evidence>
<dbReference type="RefSeq" id="WP_295187898.1">
    <property type="nucleotide sequence ID" value="NZ_JAWJZA010000003.1"/>
</dbReference>
<keyword evidence="6" id="KW-1185">Reference proteome</keyword>
<feature type="domain" description="Solute-binding protein family 3/N-terminal" evidence="3">
    <location>
        <begin position="33"/>
        <end position="252"/>
    </location>
</feature>
<evidence type="ECO:0000256" key="1">
    <source>
        <dbReference type="ARBA" id="ARBA00022729"/>
    </source>
</evidence>
<dbReference type="Pfam" id="PF00497">
    <property type="entry name" value="SBP_bac_3"/>
    <property type="match status" value="1"/>
</dbReference>
<dbReference type="EMBL" id="JAWJZB010000006">
    <property type="protein sequence ID" value="MDV5088396.1"/>
    <property type="molecule type" value="Genomic_DNA"/>
</dbReference>
<evidence type="ECO:0000313" key="6">
    <source>
        <dbReference type="Proteomes" id="UP001272515"/>
    </source>
</evidence>
<evidence type="ECO:0000313" key="5">
    <source>
        <dbReference type="EMBL" id="MDV5088396.1"/>
    </source>
</evidence>
<feature type="chain" id="PRO_5047179970" evidence="2">
    <location>
        <begin position="22"/>
        <end position="253"/>
    </location>
</feature>
<feature type="domain" description="Ionotropic glutamate receptor C-terminal" evidence="4">
    <location>
        <begin position="33"/>
        <end position="251"/>
    </location>
</feature>
<sequence>MKLKKSLALVLGATLMIGVFAGCGSEQAPKKDTIKFAAETTYPPFEFADGDKYQGFDVDLANAIGKETGKKVEFVSMGFDALIPALQSGQIDAIASGMVITKERLEKIDFSDPYYPVNLIMVVKKDNNTVNGEADIAGKTVAAQIGTTGAFLAKEKPGTTVKEFDTIPNMLQDLENGNVEIVMLDEPIAKYFIQVGNMANLKIVPVGLQSHQLGIGVAKNNPELTKEINAALKKMKDNGEYKKLEDKWFGNIK</sequence>
<dbReference type="CDD" id="cd13624">
    <property type="entry name" value="PBP2_Arg_Lys_His"/>
    <property type="match status" value="1"/>
</dbReference>
<dbReference type="Proteomes" id="UP001272515">
    <property type="component" value="Unassembled WGS sequence"/>
</dbReference>
<organism evidence="5 6">
    <name type="scientific">Veillonella absiana</name>
    <dbReference type="NCBI Taxonomy" id="3079305"/>
    <lineage>
        <taxon>Bacteria</taxon>
        <taxon>Bacillati</taxon>
        <taxon>Bacillota</taxon>
        <taxon>Negativicutes</taxon>
        <taxon>Veillonellales</taxon>
        <taxon>Veillonellaceae</taxon>
        <taxon>Veillonella</taxon>
    </lineage>
</organism>
<dbReference type="PROSITE" id="PS51257">
    <property type="entry name" value="PROKAR_LIPOPROTEIN"/>
    <property type="match status" value="1"/>
</dbReference>
<dbReference type="Gene3D" id="3.40.190.10">
    <property type="entry name" value="Periplasmic binding protein-like II"/>
    <property type="match status" value="2"/>
</dbReference>
<evidence type="ECO:0000256" key="2">
    <source>
        <dbReference type="SAM" id="SignalP"/>
    </source>
</evidence>
<dbReference type="SMART" id="SM00079">
    <property type="entry name" value="PBPe"/>
    <property type="match status" value="1"/>
</dbReference>
<dbReference type="PANTHER" id="PTHR35936:SF17">
    <property type="entry name" value="ARGININE-BINDING EXTRACELLULAR PROTEIN ARTP"/>
    <property type="match status" value="1"/>
</dbReference>
<comment type="caution">
    <text evidence="5">The sequence shown here is derived from an EMBL/GenBank/DDBJ whole genome shotgun (WGS) entry which is preliminary data.</text>
</comment>
<gene>
    <name evidence="5" type="ORF">RVY80_05980</name>
</gene>
<dbReference type="SUPFAM" id="SSF53850">
    <property type="entry name" value="Periplasmic binding protein-like II"/>
    <property type="match status" value="1"/>
</dbReference>
<protein>
    <submittedName>
        <fullName evidence="5">Basic amino acid ABC transporter substrate-binding protein</fullName>
    </submittedName>
</protein>
<dbReference type="SMART" id="SM00062">
    <property type="entry name" value="PBPb"/>
    <property type="match status" value="1"/>
</dbReference>
<proteinExistence type="predicted"/>